<evidence type="ECO:0000259" key="2">
    <source>
        <dbReference type="Pfam" id="PF07007"/>
    </source>
</evidence>
<sequence>MPRLAALVPCLLLSLGLASLWTTRPAAAEINCADAGTTVELNFCADKDYQAADKALNAAYASALAYIRTRDMDEQSDKERLEKAMRNAQRAWVAYRDSDCKDLVALEWSGGTGATAAILGCMTGKTIQRTKELNERYSEH</sequence>
<evidence type="ECO:0000313" key="3">
    <source>
        <dbReference type="EMBL" id="SFV38480.1"/>
    </source>
</evidence>
<feature type="chain" id="PRO_5011740233" evidence="1">
    <location>
        <begin position="29"/>
        <end position="140"/>
    </location>
</feature>
<organism evidence="3 4">
    <name type="scientific">Hyphomicrobium facile</name>
    <dbReference type="NCBI Taxonomy" id="51670"/>
    <lineage>
        <taxon>Bacteria</taxon>
        <taxon>Pseudomonadati</taxon>
        <taxon>Pseudomonadota</taxon>
        <taxon>Alphaproteobacteria</taxon>
        <taxon>Hyphomicrobiales</taxon>
        <taxon>Hyphomicrobiaceae</taxon>
        <taxon>Hyphomicrobium</taxon>
    </lineage>
</organism>
<dbReference type="Pfam" id="PF07007">
    <property type="entry name" value="LprI"/>
    <property type="match status" value="1"/>
</dbReference>
<dbReference type="RefSeq" id="WP_092869234.1">
    <property type="nucleotide sequence ID" value="NZ_FPCH01000004.1"/>
</dbReference>
<protein>
    <submittedName>
        <fullName evidence="3">Uncharacterized conserved protein YecT, DUF1311 family</fullName>
    </submittedName>
</protein>
<dbReference type="Proteomes" id="UP000199423">
    <property type="component" value="Unassembled WGS sequence"/>
</dbReference>
<feature type="domain" description="Lysozyme inhibitor LprI-like N-terminal" evidence="2">
    <location>
        <begin position="33"/>
        <end position="133"/>
    </location>
</feature>
<feature type="signal peptide" evidence="1">
    <location>
        <begin position="1"/>
        <end position="28"/>
    </location>
</feature>
<dbReference type="AlphaFoldDB" id="A0A1I7NV17"/>
<dbReference type="PANTHER" id="PTHR39176">
    <property type="entry name" value="PERIPLASMIC PROTEIN-RELATED"/>
    <property type="match status" value="1"/>
</dbReference>
<dbReference type="STRING" id="51670.SAMN04488557_3690"/>
<keyword evidence="1" id="KW-0732">Signal</keyword>
<dbReference type="InterPro" id="IPR009739">
    <property type="entry name" value="LprI-like_N"/>
</dbReference>
<dbReference type="EMBL" id="FPCH01000004">
    <property type="protein sequence ID" value="SFV38480.1"/>
    <property type="molecule type" value="Genomic_DNA"/>
</dbReference>
<dbReference type="Gene3D" id="1.20.1270.180">
    <property type="match status" value="1"/>
</dbReference>
<evidence type="ECO:0000313" key="4">
    <source>
        <dbReference type="Proteomes" id="UP000199423"/>
    </source>
</evidence>
<reference evidence="4" key="1">
    <citation type="submission" date="2016-10" db="EMBL/GenBank/DDBJ databases">
        <authorList>
            <person name="Varghese N."/>
            <person name="Submissions S."/>
        </authorList>
    </citation>
    <scope>NUCLEOTIDE SEQUENCE [LARGE SCALE GENOMIC DNA]</scope>
    <source>
        <strain evidence="4">DSM 1565</strain>
    </source>
</reference>
<dbReference type="PANTHER" id="PTHR39176:SF1">
    <property type="entry name" value="PERIPLASMIC PROTEIN"/>
    <property type="match status" value="1"/>
</dbReference>
<evidence type="ECO:0000256" key="1">
    <source>
        <dbReference type="SAM" id="SignalP"/>
    </source>
</evidence>
<name>A0A1I7NV17_9HYPH</name>
<accession>A0A1I7NV17</accession>
<proteinExistence type="predicted"/>
<keyword evidence="4" id="KW-1185">Reference proteome</keyword>
<gene>
    <name evidence="3" type="ORF">SAMN04488557_3690</name>
</gene>
<dbReference type="OrthoDB" id="7340239at2"/>